<comment type="caution">
    <text evidence="4">The sequence shown here is derived from an EMBL/GenBank/DDBJ whole genome shotgun (WGS) entry which is preliminary data.</text>
</comment>
<dbReference type="EMBL" id="ML986578">
    <property type="protein sequence ID" value="KAF2271139.1"/>
    <property type="molecule type" value="Genomic_DNA"/>
</dbReference>
<protein>
    <submittedName>
        <fullName evidence="4">Short-chain dehydrogenase</fullName>
    </submittedName>
</protein>
<proteinExistence type="inferred from homology"/>
<keyword evidence="5" id="KW-1185">Reference proteome</keyword>
<evidence type="ECO:0000313" key="5">
    <source>
        <dbReference type="Proteomes" id="UP000800093"/>
    </source>
</evidence>
<name>A0A9P4NDA8_9PLEO</name>
<dbReference type="PRINTS" id="PR00080">
    <property type="entry name" value="SDRFAMILY"/>
</dbReference>
<evidence type="ECO:0000256" key="3">
    <source>
        <dbReference type="RuleBase" id="RU000363"/>
    </source>
</evidence>
<comment type="similarity">
    <text evidence="1 3">Belongs to the short-chain dehydrogenases/reductases (SDR) family.</text>
</comment>
<dbReference type="InterPro" id="IPR002347">
    <property type="entry name" value="SDR_fam"/>
</dbReference>
<dbReference type="PRINTS" id="PR00081">
    <property type="entry name" value="GDHRDH"/>
</dbReference>
<evidence type="ECO:0000256" key="1">
    <source>
        <dbReference type="ARBA" id="ARBA00006484"/>
    </source>
</evidence>
<dbReference type="PANTHER" id="PTHR43976:SF16">
    <property type="entry name" value="SHORT-CHAIN DEHYDROGENASE_REDUCTASE FAMILY PROTEIN"/>
    <property type="match status" value="1"/>
</dbReference>
<gene>
    <name evidence="4" type="ORF">CC78DRAFT_557160</name>
</gene>
<organism evidence="4 5">
    <name type="scientific">Lojkania enalia</name>
    <dbReference type="NCBI Taxonomy" id="147567"/>
    <lineage>
        <taxon>Eukaryota</taxon>
        <taxon>Fungi</taxon>
        <taxon>Dikarya</taxon>
        <taxon>Ascomycota</taxon>
        <taxon>Pezizomycotina</taxon>
        <taxon>Dothideomycetes</taxon>
        <taxon>Pleosporomycetidae</taxon>
        <taxon>Pleosporales</taxon>
        <taxon>Pleosporales incertae sedis</taxon>
        <taxon>Lojkania</taxon>
    </lineage>
</organism>
<dbReference type="Pfam" id="PF00106">
    <property type="entry name" value="adh_short"/>
    <property type="match status" value="1"/>
</dbReference>
<dbReference type="SUPFAM" id="SSF51735">
    <property type="entry name" value="NAD(P)-binding Rossmann-fold domains"/>
    <property type="match status" value="1"/>
</dbReference>
<dbReference type="GO" id="GO:0016491">
    <property type="term" value="F:oxidoreductase activity"/>
    <property type="evidence" value="ECO:0007669"/>
    <property type="project" value="UniProtKB-KW"/>
</dbReference>
<sequence length="315" mass="34144">MSPYNLPPDAVWFITGCSSGIGQALCTYLLTSTQCRVVATARDPKTLSRLPESPNLLKLPLDVTCDSAIEAALTSTRHHWARIDVVVNNAGHGLMTDTETADLDAAYRLLDTNFWSAVRITQRTLPILRDENGKTGPRGGVVVQMSSLGGRLAFAGNAFYHASKFALEGFTEAISKEVAEEWGVHFVLVEPGGVRTGYADTSTSSMIAGDGTRHPAYRDPRLATNRMLEYKRSAEGTKNWAEAEMVAAAIYRVVSEGVGDQGEIPLRVPLGSDSWGMLKGATETTLEELERVKGVSLSTSGEVQMKSVEFLMERA</sequence>
<dbReference type="Proteomes" id="UP000800093">
    <property type="component" value="Unassembled WGS sequence"/>
</dbReference>
<dbReference type="InterPro" id="IPR051911">
    <property type="entry name" value="SDR_oxidoreductase"/>
</dbReference>
<keyword evidence="2" id="KW-0560">Oxidoreductase</keyword>
<accession>A0A9P4NDA8</accession>
<dbReference type="AlphaFoldDB" id="A0A9P4NDA8"/>
<dbReference type="PANTHER" id="PTHR43976">
    <property type="entry name" value="SHORT CHAIN DEHYDROGENASE"/>
    <property type="match status" value="1"/>
</dbReference>
<dbReference type="InterPro" id="IPR036291">
    <property type="entry name" value="NAD(P)-bd_dom_sf"/>
</dbReference>
<dbReference type="OrthoDB" id="1274115at2759"/>
<evidence type="ECO:0000256" key="2">
    <source>
        <dbReference type="ARBA" id="ARBA00023002"/>
    </source>
</evidence>
<dbReference type="Gene3D" id="3.40.50.720">
    <property type="entry name" value="NAD(P)-binding Rossmann-like Domain"/>
    <property type="match status" value="1"/>
</dbReference>
<reference evidence="5" key="1">
    <citation type="journal article" date="2020" name="Stud. Mycol.">
        <title>101 Dothideomycetes genomes: A test case for predicting lifestyles and emergence of pathogens.</title>
        <authorList>
            <person name="Haridas S."/>
            <person name="Albert R."/>
            <person name="Binder M."/>
            <person name="Bloem J."/>
            <person name="LaButti K."/>
            <person name="Salamov A."/>
            <person name="Andreopoulos B."/>
            <person name="Baker S."/>
            <person name="Barry K."/>
            <person name="Bills G."/>
            <person name="Bluhm B."/>
            <person name="Cannon C."/>
            <person name="Castanera R."/>
            <person name="Culley D."/>
            <person name="Daum C."/>
            <person name="Ezra D."/>
            <person name="Gonzalez J."/>
            <person name="Henrissat B."/>
            <person name="Kuo A."/>
            <person name="Liang C."/>
            <person name="Lipzen A."/>
            <person name="Lutzoni F."/>
            <person name="Magnuson J."/>
            <person name="Mondo S."/>
            <person name="Nolan M."/>
            <person name="Ohm R."/>
            <person name="Pangilinan J."/>
            <person name="Park H.-J."/>
            <person name="Ramirez L."/>
            <person name="Alfaro M."/>
            <person name="Sun H."/>
            <person name="Tritt A."/>
            <person name="Yoshinaga Y."/>
            <person name="Zwiers L.-H."/>
            <person name="Turgeon B."/>
            <person name="Goodwin S."/>
            <person name="Spatafora J."/>
            <person name="Crous P."/>
            <person name="Grigoriev I."/>
        </authorList>
    </citation>
    <scope>NUCLEOTIDE SEQUENCE [LARGE SCALE GENOMIC DNA]</scope>
    <source>
        <strain evidence="5">CBS 304.66</strain>
    </source>
</reference>
<evidence type="ECO:0000313" key="4">
    <source>
        <dbReference type="EMBL" id="KAF2271139.1"/>
    </source>
</evidence>